<evidence type="ECO:0000313" key="9">
    <source>
        <dbReference type="Proteomes" id="UP000298493"/>
    </source>
</evidence>
<keyword evidence="5" id="KW-0560">Oxidoreductase</keyword>
<keyword evidence="4" id="KW-0274">FAD</keyword>
<gene>
    <name evidence="8" type="ORF">E6O75_ATG00774</name>
</gene>
<comment type="similarity">
    <text evidence="2">Belongs to the oxygen-dependent FAD-linked oxidoreductase family.</text>
</comment>
<protein>
    <submittedName>
        <fullName evidence="8">Putative glucooligosaccharide oxidase</fullName>
    </submittedName>
</protein>
<dbReference type="InterPro" id="IPR016169">
    <property type="entry name" value="FAD-bd_PCMH_sub2"/>
</dbReference>
<dbReference type="InterPro" id="IPR036318">
    <property type="entry name" value="FAD-bd_PCMH-like_sf"/>
</dbReference>
<feature type="domain" description="FAD-binding PCMH-type" evidence="7">
    <location>
        <begin position="56"/>
        <end position="226"/>
    </location>
</feature>
<dbReference type="PROSITE" id="PS51387">
    <property type="entry name" value="FAD_PCMH"/>
    <property type="match status" value="1"/>
</dbReference>
<comment type="cofactor">
    <cofactor evidence="1">
        <name>FAD</name>
        <dbReference type="ChEBI" id="CHEBI:57692"/>
    </cofactor>
</comment>
<keyword evidence="6" id="KW-0732">Signal</keyword>
<dbReference type="AlphaFoldDB" id="A0A4Z1PJ85"/>
<sequence length="501" mass="54076">MAPALLLLVALAALPSFITAQSAATLESCLASSSVPTISRKNATWAVEAAPWQLRIKANPALITYPTTKEQVAAALKCARSSSVKVSAMAAGHSMVGFGFGFDGNLVVNMSAFNKMEYDAATTNFKIGAGVRVGPAAKKLWDGQGRTFPHVRHGRVGIVGSMIGGGFGTISRFRGVPMDSLVCVEYMLYNGTIVDAGVGSDLFWAARGAGSSFGVILSVTIKTYAVDFPTAVQYNLTVGAGTIEAASQDLAAGVKTLLAVQKFATTTAPDRFSMRWDISTHKATGQYYGDPSTFDSKVRQPLLELTKGINVTITSSEDPFWEVEKASCPGIHLPDGGSSPKRAFYVQALTPTADKPLTAIQFTAFLNATINTFYRNNRTDVKRSGFFDLWGGVSKYVKDSDTAFAHGNKLWLMRLDGNGVDNIFPADGVTYFKNLLKPFEEALKRTQKLKGFGNYRDTALPRSEWSQRLYGDNWARLVRIKKAIDPEGMFTSNLQSIPVSG</sequence>
<feature type="signal peptide" evidence="6">
    <location>
        <begin position="1"/>
        <end position="20"/>
    </location>
</feature>
<dbReference type="PANTHER" id="PTHR42973:SF39">
    <property type="entry name" value="FAD-BINDING PCMH-TYPE DOMAIN-CONTAINING PROTEIN"/>
    <property type="match status" value="1"/>
</dbReference>
<dbReference type="EMBL" id="SNSC02000001">
    <property type="protein sequence ID" value="TID28007.1"/>
    <property type="molecule type" value="Genomic_DNA"/>
</dbReference>
<evidence type="ECO:0000256" key="1">
    <source>
        <dbReference type="ARBA" id="ARBA00001974"/>
    </source>
</evidence>
<dbReference type="Proteomes" id="UP000298493">
    <property type="component" value="Unassembled WGS sequence"/>
</dbReference>
<evidence type="ECO:0000256" key="5">
    <source>
        <dbReference type="ARBA" id="ARBA00023002"/>
    </source>
</evidence>
<dbReference type="SUPFAM" id="SSF56176">
    <property type="entry name" value="FAD-binding/transporter-associated domain-like"/>
    <property type="match status" value="1"/>
</dbReference>
<dbReference type="InterPro" id="IPR050416">
    <property type="entry name" value="FAD-linked_Oxidoreductase"/>
</dbReference>
<evidence type="ECO:0000256" key="3">
    <source>
        <dbReference type="ARBA" id="ARBA00022630"/>
    </source>
</evidence>
<comment type="caution">
    <text evidence="8">The sequence shown here is derived from an EMBL/GenBank/DDBJ whole genome shotgun (WGS) entry which is preliminary data.</text>
</comment>
<dbReference type="OrthoDB" id="415825at2759"/>
<dbReference type="InterPro" id="IPR012951">
    <property type="entry name" value="BBE"/>
</dbReference>
<evidence type="ECO:0000256" key="2">
    <source>
        <dbReference type="ARBA" id="ARBA00005466"/>
    </source>
</evidence>
<dbReference type="Gene3D" id="3.40.462.20">
    <property type="match status" value="1"/>
</dbReference>
<feature type="chain" id="PRO_5021309774" evidence="6">
    <location>
        <begin position="21"/>
        <end position="501"/>
    </location>
</feature>
<dbReference type="STRING" id="86259.A0A4Z1PJ85"/>
<evidence type="ECO:0000256" key="6">
    <source>
        <dbReference type="SAM" id="SignalP"/>
    </source>
</evidence>
<accession>A0A4Z1PJ85</accession>
<reference evidence="8 9" key="1">
    <citation type="submission" date="2019-04" db="EMBL/GenBank/DDBJ databases">
        <title>High contiguity whole genome sequence and gene annotation resource for two Venturia nashicola isolates.</title>
        <authorList>
            <person name="Prokchorchik M."/>
            <person name="Won K."/>
            <person name="Lee Y."/>
            <person name="Choi E.D."/>
            <person name="Segonzac C."/>
            <person name="Sohn K.H."/>
        </authorList>
    </citation>
    <scope>NUCLEOTIDE SEQUENCE [LARGE SCALE GENOMIC DNA]</scope>
    <source>
        <strain evidence="8 9">PRI2</strain>
    </source>
</reference>
<dbReference type="Gene3D" id="3.30.465.10">
    <property type="match status" value="1"/>
</dbReference>
<dbReference type="InterPro" id="IPR016166">
    <property type="entry name" value="FAD-bd_PCMH"/>
</dbReference>
<keyword evidence="9" id="KW-1185">Reference proteome</keyword>
<dbReference type="GO" id="GO:0016491">
    <property type="term" value="F:oxidoreductase activity"/>
    <property type="evidence" value="ECO:0007669"/>
    <property type="project" value="UniProtKB-KW"/>
</dbReference>
<dbReference type="InterPro" id="IPR016164">
    <property type="entry name" value="FAD-linked_Oxase-like_C"/>
</dbReference>
<dbReference type="GO" id="GO:0071949">
    <property type="term" value="F:FAD binding"/>
    <property type="evidence" value="ECO:0007669"/>
    <property type="project" value="InterPro"/>
</dbReference>
<keyword evidence="3" id="KW-0285">Flavoprotein</keyword>
<dbReference type="InterPro" id="IPR006094">
    <property type="entry name" value="Oxid_FAD_bind_N"/>
</dbReference>
<dbReference type="SUPFAM" id="SSF55103">
    <property type="entry name" value="FAD-linked oxidases, C-terminal domain"/>
    <property type="match status" value="1"/>
</dbReference>
<dbReference type="Pfam" id="PF01565">
    <property type="entry name" value="FAD_binding_4"/>
    <property type="match status" value="1"/>
</dbReference>
<dbReference type="Pfam" id="PF08031">
    <property type="entry name" value="BBE"/>
    <property type="match status" value="1"/>
</dbReference>
<name>A0A4Z1PJ85_9PEZI</name>
<evidence type="ECO:0000256" key="4">
    <source>
        <dbReference type="ARBA" id="ARBA00022827"/>
    </source>
</evidence>
<proteinExistence type="inferred from homology"/>
<evidence type="ECO:0000313" key="8">
    <source>
        <dbReference type="EMBL" id="TID28007.1"/>
    </source>
</evidence>
<organism evidence="8 9">
    <name type="scientific">Venturia nashicola</name>
    <dbReference type="NCBI Taxonomy" id="86259"/>
    <lineage>
        <taxon>Eukaryota</taxon>
        <taxon>Fungi</taxon>
        <taxon>Dikarya</taxon>
        <taxon>Ascomycota</taxon>
        <taxon>Pezizomycotina</taxon>
        <taxon>Dothideomycetes</taxon>
        <taxon>Pleosporomycetidae</taxon>
        <taxon>Venturiales</taxon>
        <taxon>Venturiaceae</taxon>
        <taxon>Venturia</taxon>
    </lineage>
</organism>
<evidence type="ECO:0000259" key="7">
    <source>
        <dbReference type="PROSITE" id="PS51387"/>
    </source>
</evidence>
<dbReference type="PANTHER" id="PTHR42973">
    <property type="entry name" value="BINDING OXIDOREDUCTASE, PUTATIVE (AFU_ORTHOLOGUE AFUA_1G17690)-RELATED"/>
    <property type="match status" value="1"/>
</dbReference>